<dbReference type="SUPFAM" id="SSF50104">
    <property type="entry name" value="Translation proteins SH3-like domain"/>
    <property type="match status" value="1"/>
</dbReference>
<reference evidence="5 6" key="1">
    <citation type="submission" date="2014-04" db="EMBL/GenBank/DDBJ databases">
        <authorList>
            <consortium name="DOE Joint Genome Institute"/>
            <person name="Kuo A."/>
            <person name="Girlanda M."/>
            <person name="Perotto S."/>
            <person name="Kohler A."/>
            <person name="Nagy L.G."/>
            <person name="Floudas D."/>
            <person name="Copeland A."/>
            <person name="Barry K.W."/>
            <person name="Cichocki N."/>
            <person name="Veneault-Fourrey C."/>
            <person name="LaButti K."/>
            <person name="Lindquist E.A."/>
            <person name="Lipzen A."/>
            <person name="Lundell T."/>
            <person name="Morin E."/>
            <person name="Murat C."/>
            <person name="Sun H."/>
            <person name="Tunlid A."/>
            <person name="Henrissat B."/>
            <person name="Grigoriev I.V."/>
            <person name="Hibbett D.S."/>
            <person name="Martin F."/>
            <person name="Nordberg H.P."/>
            <person name="Cantor M.N."/>
            <person name="Hua S.X."/>
        </authorList>
    </citation>
    <scope>NUCLEOTIDE SEQUENCE [LARGE SCALE GENOMIC DNA]</scope>
    <source>
        <strain evidence="5 6">MUT 4182</strain>
    </source>
</reference>
<dbReference type="Pfam" id="PF01929">
    <property type="entry name" value="Ribosomal_L14e"/>
    <property type="match status" value="1"/>
</dbReference>
<dbReference type="PANTHER" id="PTHR11127">
    <property type="entry name" value="60S RIBOSOMAL PROTEIN L14"/>
    <property type="match status" value="1"/>
</dbReference>
<evidence type="ECO:0000313" key="6">
    <source>
        <dbReference type="Proteomes" id="UP000054248"/>
    </source>
</evidence>
<dbReference type="PANTHER" id="PTHR11127:SF2">
    <property type="entry name" value="LARGE RIBOSOMAL SUBUNIT PROTEIN EL14"/>
    <property type="match status" value="1"/>
</dbReference>
<sequence length="111" mass="12504">MVEGKHSQFRRFIEIGRVCLVNKGEHSGKPAVLVEIVDHSRAILDGAATGVPRGLYHYNELLLTPIVMKIPRGARSKKVRKEFEAQKIVEKWEGSSWAKRRAAKTARQNLG</sequence>
<evidence type="ECO:0000256" key="2">
    <source>
        <dbReference type="ARBA" id="ARBA00022980"/>
    </source>
</evidence>
<dbReference type="GO" id="GO:0003723">
    <property type="term" value="F:RNA binding"/>
    <property type="evidence" value="ECO:0007669"/>
    <property type="project" value="InterPro"/>
</dbReference>
<dbReference type="OrthoDB" id="1875589at2759"/>
<evidence type="ECO:0000256" key="3">
    <source>
        <dbReference type="ARBA" id="ARBA00023274"/>
    </source>
</evidence>
<comment type="similarity">
    <text evidence="1">Belongs to the eukaryotic ribosomal protein eL14 family.</text>
</comment>
<dbReference type="HOGENOM" id="CLU_082438_3_1_1"/>
<keyword evidence="2" id="KW-0689">Ribosomal protein</keyword>
<dbReference type="AlphaFoldDB" id="A0A0C3QAB1"/>
<dbReference type="InterPro" id="IPR002784">
    <property type="entry name" value="Ribosomal_eL14_dom"/>
</dbReference>
<dbReference type="GO" id="GO:0042273">
    <property type="term" value="P:ribosomal large subunit biogenesis"/>
    <property type="evidence" value="ECO:0007669"/>
    <property type="project" value="TreeGrafter"/>
</dbReference>
<keyword evidence="3" id="KW-0687">Ribonucleoprotein</keyword>
<protein>
    <recommendedName>
        <fullName evidence="4">Large ribosomal subunit protein eL14 domain-containing protein</fullName>
    </recommendedName>
</protein>
<proteinExistence type="inferred from homology"/>
<dbReference type="GO" id="GO:0022625">
    <property type="term" value="C:cytosolic large ribosomal subunit"/>
    <property type="evidence" value="ECO:0007669"/>
    <property type="project" value="TreeGrafter"/>
</dbReference>
<gene>
    <name evidence="5" type="ORF">M407DRAFT_243430</name>
</gene>
<evidence type="ECO:0000256" key="1">
    <source>
        <dbReference type="ARBA" id="ARBA00006592"/>
    </source>
</evidence>
<dbReference type="Proteomes" id="UP000054248">
    <property type="component" value="Unassembled WGS sequence"/>
</dbReference>
<dbReference type="Gene3D" id="2.30.30.30">
    <property type="match status" value="1"/>
</dbReference>
<dbReference type="GO" id="GO:0006412">
    <property type="term" value="P:translation"/>
    <property type="evidence" value="ECO:0007669"/>
    <property type="project" value="InterPro"/>
</dbReference>
<name>A0A0C3QAB1_9AGAM</name>
<dbReference type="CDD" id="cd23702">
    <property type="entry name" value="eL14"/>
    <property type="match status" value="1"/>
</dbReference>
<evidence type="ECO:0000259" key="4">
    <source>
        <dbReference type="Pfam" id="PF01929"/>
    </source>
</evidence>
<dbReference type="InterPro" id="IPR008991">
    <property type="entry name" value="Translation_prot_SH3-like_sf"/>
</dbReference>
<dbReference type="GO" id="GO:0003735">
    <property type="term" value="F:structural constituent of ribosome"/>
    <property type="evidence" value="ECO:0007669"/>
    <property type="project" value="InterPro"/>
</dbReference>
<dbReference type="InterPro" id="IPR039660">
    <property type="entry name" value="Ribosomal_eL14"/>
</dbReference>
<reference evidence="6" key="2">
    <citation type="submission" date="2015-01" db="EMBL/GenBank/DDBJ databases">
        <title>Evolutionary Origins and Diversification of the Mycorrhizal Mutualists.</title>
        <authorList>
            <consortium name="DOE Joint Genome Institute"/>
            <consortium name="Mycorrhizal Genomics Consortium"/>
            <person name="Kohler A."/>
            <person name="Kuo A."/>
            <person name="Nagy L.G."/>
            <person name="Floudas D."/>
            <person name="Copeland A."/>
            <person name="Barry K.W."/>
            <person name="Cichocki N."/>
            <person name="Veneault-Fourrey C."/>
            <person name="LaButti K."/>
            <person name="Lindquist E.A."/>
            <person name="Lipzen A."/>
            <person name="Lundell T."/>
            <person name="Morin E."/>
            <person name="Murat C."/>
            <person name="Riley R."/>
            <person name="Ohm R."/>
            <person name="Sun H."/>
            <person name="Tunlid A."/>
            <person name="Henrissat B."/>
            <person name="Grigoriev I.V."/>
            <person name="Hibbett D.S."/>
            <person name="Martin F."/>
        </authorList>
    </citation>
    <scope>NUCLEOTIDE SEQUENCE [LARGE SCALE GENOMIC DNA]</scope>
    <source>
        <strain evidence="6">MUT 4182</strain>
    </source>
</reference>
<dbReference type="EMBL" id="KN823013">
    <property type="protein sequence ID" value="KIO27160.1"/>
    <property type="molecule type" value="Genomic_DNA"/>
</dbReference>
<feature type="non-terminal residue" evidence="5">
    <location>
        <position position="111"/>
    </location>
</feature>
<dbReference type="STRING" id="1051891.A0A0C3QAB1"/>
<organism evidence="5 6">
    <name type="scientific">Tulasnella calospora MUT 4182</name>
    <dbReference type="NCBI Taxonomy" id="1051891"/>
    <lineage>
        <taxon>Eukaryota</taxon>
        <taxon>Fungi</taxon>
        <taxon>Dikarya</taxon>
        <taxon>Basidiomycota</taxon>
        <taxon>Agaricomycotina</taxon>
        <taxon>Agaricomycetes</taxon>
        <taxon>Cantharellales</taxon>
        <taxon>Tulasnellaceae</taxon>
        <taxon>Tulasnella</taxon>
    </lineage>
</organism>
<dbReference type="InterPro" id="IPR014722">
    <property type="entry name" value="Rib_uL2_dom2"/>
</dbReference>
<keyword evidence="6" id="KW-1185">Reference proteome</keyword>
<accession>A0A0C3QAB1</accession>
<feature type="domain" description="Large ribosomal subunit protein eL14" evidence="4">
    <location>
        <begin position="52"/>
        <end position="110"/>
    </location>
</feature>
<evidence type="ECO:0000313" key="5">
    <source>
        <dbReference type="EMBL" id="KIO27160.1"/>
    </source>
</evidence>